<name>A0A6P8I082_ACTTE</name>
<dbReference type="Proteomes" id="UP000515163">
    <property type="component" value="Unplaced"/>
</dbReference>
<dbReference type="GO" id="GO:0005759">
    <property type="term" value="C:mitochondrial matrix"/>
    <property type="evidence" value="ECO:0007669"/>
    <property type="project" value="TreeGrafter"/>
</dbReference>
<dbReference type="FunCoup" id="A0A6P8I082">
    <property type="interactions" value="820"/>
</dbReference>
<gene>
    <name evidence="4" type="primary">LOC116297832</name>
</gene>
<proteinExistence type="inferred from homology"/>
<dbReference type="KEGG" id="aten:116297832"/>
<accession>A0A6P8I082</accession>
<organism evidence="3 4">
    <name type="scientific">Actinia tenebrosa</name>
    <name type="common">Australian red waratah sea anemone</name>
    <dbReference type="NCBI Taxonomy" id="6105"/>
    <lineage>
        <taxon>Eukaryota</taxon>
        <taxon>Metazoa</taxon>
        <taxon>Cnidaria</taxon>
        <taxon>Anthozoa</taxon>
        <taxon>Hexacorallia</taxon>
        <taxon>Actiniaria</taxon>
        <taxon>Actiniidae</taxon>
        <taxon>Actinia</taxon>
    </lineage>
</organism>
<evidence type="ECO:0000256" key="1">
    <source>
        <dbReference type="ARBA" id="ARBA00005578"/>
    </source>
</evidence>
<dbReference type="Pfam" id="PF01722">
    <property type="entry name" value="BolA"/>
    <property type="match status" value="1"/>
</dbReference>
<evidence type="ECO:0000313" key="4">
    <source>
        <dbReference type="RefSeq" id="XP_031561999.1"/>
    </source>
</evidence>
<dbReference type="AlphaFoldDB" id="A0A6P8I082"/>
<dbReference type="InterPro" id="IPR036065">
    <property type="entry name" value="BolA-like_sf"/>
</dbReference>
<dbReference type="InterPro" id="IPR002634">
    <property type="entry name" value="BolA"/>
</dbReference>
<evidence type="ECO:0000313" key="3">
    <source>
        <dbReference type="Proteomes" id="UP000515163"/>
    </source>
</evidence>
<dbReference type="Gene3D" id="3.30.300.90">
    <property type="entry name" value="BolA-like"/>
    <property type="match status" value="1"/>
</dbReference>
<dbReference type="PANTHER" id="PTHR46188:SF1">
    <property type="entry name" value="BOLA-LIKE PROTEIN 3"/>
    <property type="match status" value="1"/>
</dbReference>
<sequence>MLRALFLNRLFKAADVQLGVVVATRSLTQTDVLTDAEKKLAEILASKIDATYIKVRDISGGCGAMYEISVESEVFKGRRMVQQHRMVNEALSEEVKGMHGLRINTSVPTSG</sequence>
<dbReference type="PANTHER" id="PTHR46188">
    <property type="entry name" value="BOLA-LIKE PROTEIN 3"/>
    <property type="match status" value="1"/>
</dbReference>
<dbReference type="OrthoDB" id="203381at2759"/>
<comment type="similarity">
    <text evidence="1 2">Belongs to the BolA/IbaG family.</text>
</comment>
<dbReference type="RefSeq" id="XP_031561999.1">
    <property type="nucleotide sequence ID" value="XM_031706139.1"/>
</dbReference>
<dbReference type="InterPro" id="IPR052275">
    <property type="entry name" value="Mt_Fe-S_assembly_factor"/>
</dbReference>
<protein>
    <submittedName>
        <fullName evidence="4">BolA-like protein 3</fullName>
    </submittedName>
</protein>
<dbReference type="SUPFAM" id="SSF82657">
    <property type="entry name" value="BolA-like"/>
    <property type="match status" value="1"/>
</dbReference>
<keyword evidence="3" id="KW-1185">Reference proteome</keyword>
<dbReference type="GeneID" id="116297832"/>
<evidence type="ECO:0000256" key="2">
    <source>
        <dbReference type="RuleBase" id="RU003860"/>
    </source>
</evidence>
<reference evidence="4" key="1">
    <citation type="submission" date="2025-08" db="UniProtKB">
        <authorList>
            <consortium name="RefSeq"/>
        </authorList>
    </citation>
    <scope>IDENTIFICATION</scope>
    <source>
        <tissue evidence="4">Tentacle</tissue>
    </source>
</reference>
<dbReference type="InParanoid" id="A0A6P8I082"/>